<protein>
    <submittedName>
        <fullName evidence="2">Uncharacterized protein</fullName>
    </submittedName>
</protein>
<feature type="transmembrane region" description="Helical" evidence="1">
    <location>
        <begin position="38"/>
        <end position="58"/>
    </location>
</feature>
<dbReference type="EMBL" id="CP034464">
    <property type="protein sequence ID" value="AZP12338.1"/>
    <property type="molecule type" value="Genomic_DNA"/>
</dbReference>
<accession>A0A3Q9BQP4</accession>
<gene>
    <name evidence="2" type="ORF">EJN92_10200</name>
</gene>
<proteinExistence type="predicted"/>
<keyword evidence="1" id="KW-0812">Transmembrane</keyword>
<sequence>MLQPRTLKFLAAIIAGLILLALPGLAWPAYLDTPIGLIVALPYLSIYLFHSIGIPGLLQHHGACGWGWCPPTVFGWVFLCSFWLLIAWLLAWGIASLNAPDGDQD</sequence>
<dbReference type="RefSeq" id="WP_126127720.1">
    <property type="nucleotide sequence ID" value="NZ_CP034464.1"/>
</dbReference>
<dbReference type="KEGG" id="upv:EJN92_10200"/>
<keyword evidence="3" id="KW-1185">Reference proteome</keyword>
<evidence type="ECO:0000313" key="3">
    <source>
        <dbReference type="Proteomes" id="UP000275663"/>
    </source>
</evidence>
<evidence type="ECO:0000256" key="1">
    <source>
        <dbReference type="SAM" id="Phobius"/>
    </source>
</evidence>
<organism evidence="2 3">
    <name type="scientific">Undibacterium parvum</name>
    <dbReference type="NCBI Taxonomy" id="401471"/>
    <lineage>
        <taxon>Bacteria</taxon>
        <taxon>Pseudomonadati</taxon>
        <taxon>Pseudomonadota</taxon>
        <taxon>Betaproteobacteria</taxon>
        <taxon>Burkholderiales</taxon>
        <taxon>Oxalobacteraceae</taxon>
        <taxon>Undibacterium</taxon>
    </lineage>
</organism>
<dbReference type="AlphaFoldDB" id="A0A3Q9BQP4"/>
<dbReference type="Proteomes" id="UP000275663">
    <property type="component" value="Chromosome"/>
</dbReference>
<name>A0A3Q9BQP4_9BURK</name>
<feature type="transmembrane region" description="Helical" evidence="1">
    <location>
        <begin position="73"/>
        <end position="95"/>
    </location>
</feature>
<evidence type="ECO:0000313" key="2">
    <source>
        <dbReference type="EMBL" id="AZP12338.1"/>
    </source>
</evidence>
<reference evidence="2 3" key="1">
    <citation type="journal article" date="2011" name="Int. J. Syst. Evol. Microbiol.">
        <title>Description of Undibacterium oligocarboniphilum sp. nov., isolated from purified water, and Undibacterium pigrum strain CCUG 49012 as the type strain of Undibacterium parvum sp. nov., and emended descriptions of the genus Undibacterium and the species Undibacterium pigrum.</title>
        <authorList>
            <person name="Eder W."/>
            <person name="Wanner G."/>
            <person name="Ludwig W."/>
            <person name="Busse H.J."/>
            <person name="Ziemke-Kageler F."/>
            <person name="Lang E."/>
        </authorList>
    </citation>
    <scope>NUCLEOTIDE SEQUENCE [LARGE SCALE GENOMIC DNA]</scope>
    <source>
        <strain evidence="2 3">DSM 23061</strain>
    </source>
</reference>
<keyword evidence="1" id="KW-0472">Membrane</keyword>
<keyword evidence="1" id="KW-1133">Transmembrane helix</keyword>